<dbReference type="InterPro" id="IPR051910">
    <property type="entry name" value="ComF/GntX_DNA_util-trans"/>
</dbReference>
<dbReference type="InterPro" id="IPR000836">
    <property type="entry name" value="PRTase_dom"/>
</dbReference>
<dbReference type="SUPFAM" id="SSF53271">
    <property type="entry name" value="PRTase-like"/>
    <property type="match status" value="1"/>
</dbReference>
<evidence type="ECO:0000313" key="3">
    <source>
        <dbReference type="EMBL" id="SDM21103.1"/>
    </source>
</evidence>
<evidence type="ECO:0000256" key="1">
    <source>
        <dbReference type="ARBA" id="ARBA00008007"/>
    </source>
</evidence>
<name>A0A1G9RD10_9BACI</name>
<keyword evidence="4" id="KW-1185">Reference proteome</keyword>
<sequence length="230" mass="26817">MHCLWCDKEMVTEVHWGSLLLPDRVTYLCRECEAALEKLDGYLCNKCGRQVGRGGETCRDCRRWEQLSQWQGVLTQNRSVYVYNERMRVMLAKWKYRGDYKLREVFGIGLQDTFRKAFSKHLRKQAVLVPIPLSEERLYERGFNQSEAIIDVLGKPAEQLLTRTHGEKQSKKTRRQRIHTENPFTLIKPTDKPVILIDDIYTTGTTLRHAARTLKSHGCPEVYSLTLARS</sequence>
<feature type="domain" description="Phosphoribosyltransferase" evidence="2">
    <location>
        <begin position="142"/>
        <end position="228"/>
    </location>
</feature>
<comment type="similarity">
    <text evidence="1">Belongs to the ComF/GntX family.</text>
</comment>
<evidence type="ECO:0000313" key="4">
    <source>
        <dbReference type="Proteomes" id="UP000182347"/>
    </source>
</evidence>
<reference evidence="4" key="1">
    <citation type="submission" date="2016-10" db="EMBL/GenBank/DDBJ databases">
        <authorList>
            <person name="Varghese N."/>
            <person name="Submissions S."/>
        </authorList>
    </citation>
    <scope>NUCLEOTIDE SEQUENCE [LARGE SCALE GENOMIC DNA]</scope>
    <source>
        <strain evidence="4">CGMCC 1.6199</strain>
    </source>
</reference>
<organism evidence="3 4">
    <name type="scientific">Sediminibacillus halophilus</name>
    <dbReference type="NCBI Taxonomy" id="482461"/>
    <lineage>
        <taxon>Bacteria</taxon>
        <taxon>Bacillati</taxon>
        <taxon>Bacillota</taxon>
        <taxon>Bacilli</taxon>
        <taxon>Bacillales</taxon>
        <taxon>Bacillaceae</taxon>
        <taxon>Sediminibacillus</taxon>
    </lineage>
</organism>
<dbReference type="PANTHER" id="PTHR47505:SF1">
    <property type="entry name" value="DNA UTILIZATION PROTEIN YHGH"/>
    <property type="match status" value="1"/>
</dbReference>
<dbReference type="CDD" id="cd06223">
    <property type="entry name" value="PRTases_typeI"/>
    <property type="match status" value="1"/>
</dbReference>
<dbReference type="RefSeq" id="WP_074598613.1">
    <property type="nucleotide sequence ID" value="NZ_FNHF01000002.1"/>
</dbReference>
<dbReference type="Gene3D" id="3.40.50.2020">
    <property type="match status" value="1"/>
</dbReference>
<dbReference type="STRING" id="482461.SAMN05216244_1934"/>
<evidence type="ECO:0000259" key="2">
    <source>
        <dbReference type="Pfam" id="PF00156"/>
    </source>
</evidence>
<accession>A0A1G9RD10</accession>
<dbReference type="EMBL" id="FNHF01000002">
    <property type="protein sequence ID" value="SDM21103.1"/>
    <property type="molecule type" value="Genomic_DNA"/>
</dbReference>
<dbReference type="Proteomes" id="UP000182347">
    <property type="component" value="Unassembled WGS sequence"/>
</dbReference>
<protein>
    <submittedName>
        <fullName evidence="3">Competence protein ComFC</fullName>
    </submittedName>
</protein>
<gene>
    <name evidence="3" type="ORF">SAMN05216244_1934</name>
</gene>
<dbReference type="AlphaFoldDB" id="A0A1G9RD10"/>
<dbReference type="Pfam" id="PF00156">
    <property type="entry name" value="Pribosyltran"/>
    <property type="match status" value="1"/>
</dbReference>
<dbReference type="InterPro" id="IPR029057">
    <property type="entry name" value="PRTase-like"/>
</dbReference>
<dbReference type="OrthoDB" id="9779910at2"/>
<proteinExistence type="inferred from homology"/>
<dbReference type="PANTHER" id="PTHR47505">
    <property type="entry name" value="DNA UTILIZATION PROTEIN YHGH"/>
    <property type="match status" value="1"/>
</dbReference>